<accession>A0A367Q954</accession>
<proteinExistence type="predicted"/>
<protein>
    <recommendedName>
        <fullName evidence="2">PAC domain-containing protein</fullName>
    </recommendedName>
</protein>
<dbReference type="Proteomes" id="UP000252107">
    <property type="component" value="Unassembled WGS sequence"/>
</dbReference>
<reference evidence="3" key="1">
    <citation type="submission" date="2016-04" db="EMBL/GenBank/DDBJ databases">
        <authorList>
            <person name="Tabuchi Yagui T.R."/>
        </authorList>
    </citation>
    <scope>NUCLEOTIDE SEQUENCE [LARGE SCALE GENOMIC DNA]</scope>
    <source>
        <strain evidence="3">NIES-26</strain>
    </source>
</reference>
<dbReference type="InterPro" id="IPR000700">
    <property type="entry name" value="PAS-assoc_C"/>
</dbReference>
<comment type="caution">
    <text evidence="3">The sequence shown here is derived from an EMBL/GenBank/DDBJ whole genome shotgun (WGS) entry which is preliminary data.</text>
</comment>
<dbReference type="PROSITE" id="PS50113">
    <property type="entry name" value="PAC"/>
    <property type="match status" value="1"/>
</dbReference>
<dbReference type="Gene3D" id="1.10.287.130">
    <property type="match status" value="1"/>
</dbReference>
<evidence type="ECO:0000313" key="3">
    <source>
        <dbReference type="EMBL" id="RCJ19672.1"/>
    </source>
</evidence>
<sequence>MAGTQNTRFMEHPDDVAGIEQAMVESAQTLTQFVHEWRIITPSATVKWVQAASRPEQQADGTIIWDGLIMDISDRKQAEAALQQSETELRQKSQDLEQTLKELQTMQLQLVQNEKMSALGNLVAGVAREINNPVGFIAGNIEPAKDYIKDWRCIVAG</sequence>
<evidence type="ECO:0000313" key="4">
    <source>
        <dbReference type="Proteomes" id="UP000252107"/>
    </source>
</evidence>
<dbReference type="InterPro" id="IPR035965">
    <property type="entry name" value="PAS-like_dom_sf"/>
</dbReference>
<feature type="coiled-coil region" evidence="1">
    <location>
        <begin position="75"/>
        <end position="116"/>
    </location>
</feature>
<gene>
    <name evidence="3" type="ORF">A6770_05895</name>
</gene>
<keyword evidence="4" id="KW-1185">Reference proteome</keyword>
<dbReference type="AlphaFoldDB" id="A0A367Q954"/>
<evidence type="ECO:0000259" key="2">
    <source>
        <dbReference type="PROSITE" id="PS50113"/>
    </source>
</evidence>
<dbReference type="Gene3D" id="3.30.450.20">
    <property type="entry name" value="PAS domain"/>
    <property type="match status" value="1"/>
</dbReference>
<feature type="domain" description="PAC" evidence="2">
    <location>
        <begin position="33"/>
        <end position="84"/>
    </location>
</feature>
<dbReference type="EMBL" id="LXQD01000339">
    <property type="protein sequence ID" value="RCJ19672.1"/>
    <property type="molecule type" value="Genomic_DNA"/>
</dbReference>
<organism evidence="3 4">
    <name type="scientific">Nostoc minutum NIES-26</name>
    <dbReference type="NCBI Taxonomy" id="1844469"/>
    <lineage>
        <taxon>Bacteria</taxon>
        <taxon>Bacillati</taxon>
        <taxon>Cyanobacteriota</taxon>
        <taxon>Cyanophyceae</taxon>
        <taxon>Nostocales</taxon>
        <taxon>Nostocaceae</taxon>
        <taxon>Nostoc</taxon>
    </lineage>
</organism>
<name>A0A367Q954_9NOSO</name>
<evidence type="ECO:0000256" key="1">
    <source>
        <dbReference type="SAM" id="Coils"/>
    </source>
</evidence>
<keyword evidence="1" id="KW-0175">Coiled coil</keyword>
<dbReference type="SUPFAM" id="SSF55785">
    <property type="entry name" value="PYP-like sensor domain (PAS domain)"/>
    <property type="match status" value="1"/>
</dbReference>